<dbReference type="InterPro" id="IPR025711">
    <property type="entry name" value="PepSY"/>
</dbReference>
<organism evidence="4 5">
    <name type="scientific">Clostridium kluyveri</name>
    <dbReference type="NCBI Taxonomy" id="1534"/>
    <lineage>
        <taxon>Bacteria</taxon>
        <taxon>Bacillati</taxon>
        <taxon>Bacillota</taxon>
        <taxon>Clostridia</taxon>
        <taxon>Eubacteriales</taxon>
        <taxon>Clostridiaceae</taxon>
        <taxon>Clostridium</taxon>
    </lineage>
</organism>
<dbReference type="AlphaFoldDB" id="A0A1L5FDE2"/>
<name>A0A1L5FDE2_CLOKL</name>
<dbReference type="Pfam" id="PF03413">
    <property type="entry name" value="PepSY"/>
    <property type="match status" value="1"/>
</dbReference>
<evidence type="ECO:0000259" key="2">
    <source>
        <dbReference type="Pfam" id="PF14620"/>
    </source>
</evidence>
<dbReference type="InterPro" id="IPR014239">
    <property type="entry name" value="YpeB_PepSY1-2"/>
</dbReference>
<evidence type="ECO:0000259" key="3">
    <source>
        <dbReference type="Pfam" id="PF20769"/>
    </source>
</evidence>
<dbReference type="RefSeq" id="WP_073540748.1">
    <property type="nucleotide sequence ID" value="NZ_CP018335.1"/>
</dbReference>
<feature type="domain" description="Sporulation protein YpeB PepSY1 and PepSY2" evidence="2">
    <location>
        <begin position="184"/>
        <end position="379"/>
    </location>
</feature>
<gene>
    <name evidence="4" type="ORF">BS101_21125</name>
</gene>
<dbReference type="Pfam" id="PF14620">
    <property type="entry name" value="YPEB_PepSY1-2"/>
    <property type="match status" value="1"/>
</dbReference>
<proteinExistence type="predicted"/>
<dbReference type="OrthoDB" id="2372097at2"/>
<dbReference type="Pfam" id="PF20769">
    <property type="entry name" value="YPEB_N"/>
    <property type="match status" value="1"/>
</dbReference>
<sequence>MRTTKKRIIYTALVTLIVVFSSTFAVLMTLERNDYRNYLQGEYGKSMYELIDAVENIRVNLTKAAIVGSREQKIAVFEEIFRHSAVASDKLHSLPVSQPTISDTSKFLTQTGDFCYSLAKSSTEGNQLTDEDYKNIEELKKESVILENQLKSVSDNINQGKVGWGEIRKKITGVLAKSNGTSVSQQFEGIQKQVVQYPALIYDGPFSDNVLEITPKINSQKEVSKSDAEKIARGVIGKNKIENLEVSEVNGKTDIKTYRFTAALKGRARKEDRVVCEISKNGGKIFYLINDRSINNSSINVAKAVDIGLKYLNDLGYQNMISTYSLKYGNVAVINYVYSQDGIVMYPDQIKLKVALDNGEIIGVESEKYLVAHEDIRKISNPKISYEKAKEKVGSRLNISNQRITVIPTDTNKEVLCYEFSGNYNDDDFKVYINTETGYEERIIQIINTPNGQLTI</sequence>
<feature type="domain" description="PepSY" evidence="1">
    <location>
        <begin position="383"/>
        <end position="438"/>
    </location>
</feature>
<evidence type="ECO:0000313" key="4">
    <source>
        <dbReference type="EMBL" id="APM41025.1"/>
    </source>
</evidence>
<reference evidence="4 5" key="1">
    <citation type="submission" date="2016-12" db="EMBL/GenBank/DDBJ databases">
        <title>Complete genome sequence of Clostridium kluyveri JZZ isolated from the pit mud of a Chinese flavor liquor-making factory.</title>
        <authorList>
            <person name="Wang Y."/>
        </authorList>
    </citation>
    <scope>NUCLEOTIDE SEQUENCE [LARGE SCALE GENOMIC DNA]</scope>
    <source>
        <strain evidence="4 5">JZZ</strain>
    </source>
</reference>
<evidence type="ECO:0000313" key="5">
    <source>
        <dbReference type="Proteomes" id="UP000184604"/>
    </source>
</evidence>
<dbReference type="NCBIfam" id="TIGR02889">
    <property type="entry name" value="spore_YpeB"/>
    <property type="match status" value="1"/>
</dbReference>
<evidence type="ECO:0000259" key="1">
    <source>
        <dbReference type="Pfam" id="PF03413"/>
    </source>
</evidence>
<dbReference type="EMBL" id="CP018335">
    <property type="protein sequence ID" value="APM41025.1"/>
    <property type="molecule type" value="Genomic_DNA"/>
</dbReference>
<dbReference type="GO" id="GO:0009847">
    <property type="term" value="P:spore germination"/>
    <property type="evidence" value="ECO:0007669"/>
    <property type="project" value="InterPro"/>
</dbReference>
<dbReference type="Proteomes" id="UP000184604">
    <property type="component" value="Chromosome"/>
</dbReference>
<protein>
    <submittedName>
        <fullName evidence="4">Germination protein YpeB</fullName>
    </submittedName>
</protein>
<accession>A0A1L5FDE2</accession>
<feature type="domain" description="Sporulation protein YpeB N-terminal" evidence="3">
    <location>
        <begin position="31"/>
        <end position="166"/>
    </location>
</feature>
<dbReference type="InterPro" id="IPR048402">
    <property type="entry name" value="YpeB_N"/>
</dbReference>